<gene>
    <name evidence="3" type="ORF">SAMN05444168_3004</name>
</gene>
<sequence length="119" mass="12360">MTKKDRKTGRARIAGLSLTTAMAALALTIAGGADSAYAESDSAQQPPRSSEIDHSTKEWLALQRSNAEAAPARPMLGAEAGLAYKRYLESFNSKIPDFFGSSVSQAGAGGSQGGTLPQN</sequence>
<evidence type="ECO:0000313" key="3">
    <source>
        <dbReference type="EMBL" id="SIO14983.1"/>
    </source>
</evidence>
<name>A0A1N6H5F1_9BURK</name>
<dbReference type="EMBL" id="FSRM01000001">
    <property type="protein sequence ID" value="SIO14983.1"/>
    <property type="molecule type" value="Genomic_DNA"/>
</dbReference>
<evidence type="ECO:0008006" key="5">
    <source>
        <dbReference type="Google" id="ProtNLM"/>
    </source>
</evidence>
<feature type="chain" id="PRO_5013020591" description="DUF3613 domain-containing protein" evidence="2">
    <location>
        <begin position="27"/>
        <end position="119"/>
    </location>
</feature>
<dbReference type="InterPro" id="IPR022053">
    <property type="entry name" value="DUF3613"/>
</dbReference>
<accession>A0A1N6H5F1</accession>
<dbReference type="AlphaFoldDB" id="A0A1N6H5F1"/>
<organism evidence="3 4">
    <name type="scientific">Paraburkholderia phenazinium</name>
    <dbReference type="NCBI Taxonomy" id="60549"/>
    <lineage>
        <taxon>Bacteria</taxon>
        <taxon>Pseudomonadati</taxon>
        <taxon>Pseudomonadota</taxon>
        <taxon>Betaproteobacteria</taxon>
        <taxon>Burkholderiales</taxon>
        <taxon>Burkholderiaceae</taxon>
        <taxon>Paraburkholderia</taxon>
    </lineage>
</organism>
<protein>
    <recommendedName>
        <fullName evidence="5">DUF3613 domain-containing protein</fullName>
    </recommendedName>
</protein>
<feature type="region of interest" description="Disordered" evidence="1">
    <location>
        <begin position="36"/>
        <end position="55"/>
    </location>
</feature>
<evidence type="ECO:0000313" key="4">
    <source>
        <dbReference type="Proteomes" id="UP000184693"/>
    </source>
</evidence>
<keyword evidence="2" id="KW-0732">Signal</keyword>
<reference evidence="3 4" key="1">
    <citation type="submission" date="2016-11" db="EMBL/GenBank/DDBJ databases">
        <authorList>
            <person name="Jaros S."/>
            <person name="Januszkiewicz K."/>
            <person name="Wedrychowicz H."/>
        </authorList>
    </citation>
    <scope>NUCLEOTIDE SEQUENCE [LARGE SCALE GENOMIC DNA]</scope>
    <source>
        <strain evidence="3 4">GAS86</strain>
    </source>
</reference>
<feature type="signal peptide" evidence="2">
    <location>
        <begin position="1"/>
        <end position="26"/>
    </location>
</feature>
<evidence type="ECO:0000256" key="1">
    <source>
        <dbReference type="SAM" id="MobiDB-lite"/>
    </source>
</evidence>
<proteinExistence type="predicted"/>
<dbReference type="Proteomes" id="UP000184693">
    <property type="component" value="Unassembled WGS sequence"/>
</dbReference>
<evidence type="ECO:0000256" key="2">
    <source>
        <dbReference type="SAM" id="SignalP"/>
    </source>
</evidence>
<dbReference type="Pfam" id="PF12266">
    <property type="entry name" value="DUF3613"/>
    <property type="match status" value="1"/>
</dbReference>
<dbReference type="RefSeq" id="WP_074264960.1">
    <property type="nucleotide sequence ID" value="NZ_FSRM01000001.1"/>
</dbReference>